<organism evidence="1 2">
    <name type="scientific">Vibrio tasmaniensis 1F-267</name>
    <dbReference type="NCBI Taxonomy" id="1191324"/>
    <lineage>
        <taxon>Bacteria</taxon>
        <taxon>Pseudomonadati</taxon>
        <taxon>Pseudomonadota</taxon>
        <taxon>Gammaproteobacteria</taxon>
        <taxon>Vibrionales</taxon>
        <taxon>Vibrionaceae</taxon>
        <taxon>Vibrio</taxon>
    </lineage>
</organism>
<dbReference type="PROSITE" id="PS51257">
    <property type="entry name" value="PROKAR_LIPOPROTEIN"/>
    <property type="match status" value="1"/>
</dbReference>
<evidence type="ECO:0008006" key="3">
    <source>
        <dbReference type="Google" id="ProtNLM"/>
    </source>
</evidence>
<reference evidence="1 2" key="1">
    <citation type="journal article" date="2012" name="Science">
        <title>Ecological populations of bacteria act as socially cohesive units of antibiotic production and resistance.</title>
        <authorList>
            <person name="Cordero O.X."/>
            <person name="Wildschutte H."/>
            <person name="Kirkup B."/>
            <person name="Proehl S."/>
            <person name="Ngo L."/>
            <person name="Hussain F."/>
            <person name="Le Roux F."/>
            <person name="Mincer T."/>
            <person name="Polz M.F."/>
        </authorList>
    </citation>
    <scope>NUCLEOTIDE SEQUENCE [LARGE SCALE GENOMIC DNA]</scope>
    <source>
        <strain evidence="1 2">1F-267</strain>
    </source>
</reference>
<dbReference type="EMBL" id="AJZO02000166">
    <property type="protein sequence ID" value="OEF48578.1"/>
    <property type="molecule type" value="Genomic_DNA"/>
</dbReference>
<gene>
    <name evidence="1" type="ORF">A163_20920</name>
</gene>
<proteinExistence type="predicted"/>
<dbReference type="InterPro" id="IPR024524">
    <property type="entry name" value="DUF3800"/>
</dbReference>
<dbReference type="Pfam" id="PF12686">
    <property type="entry name" value="DUF3800"/>
    <property type="match status" value="1"/>
</dbReference>
<evidence type="ECO:0000313" key="2">
    <source>
        <dbReference type="Proteomes" id="UP000094638"/>
    </source>
</evidence>
<comment type="caution">
    <text evidence="1">The sequence shown here is derived from an EMBL/GenBank/DDBJ whole genome shotgun (WGS) entry which is preliminary data.</text>
</comment>
<sequence length="375" mass="43034">MHRYYLDESGNSGDLLKSDFSLKFGGQPLFSLSCVGIDDEERMALKLSELKEKYDVDSELKSSEIYAENPDFFLELIEYLIKNRVPILIELVDKKFCVIANLISSLIIPIYSEIDETHGKNQLVRNHLANYMWHQLPDNYLRLFNDACVQREADKINNLLLELKGFFGSSDCEMLEKKQVQNLISASIDEFQTCCSVIGESKAVKRYLPIPDVLNKSKRKSKAKKVNILPHVHSFFNIIGRLNMYHQGDIANVTLVHDEQKDFDVILAKSKEYLVENSISLNSPPTPNSNLNVCSDFTLEFVDSKNSFGVQMADLIAGFYVRFINEVFYESKKVESVYTKTFSRLVGYQNFHAPLGCNFVLPHDKQQSVFRAFHF</sequence>
<name>A0ABX3B6M9_9VIBR</name>
<keyword evidence="2" id="KW-1185">Reference proteome</keyword>
<accession>A0ABX3B6M9</accession>
<evidence type="ECO:0000313" key="1">
    <source>
        <dbReference type="EMBL" id="OEF48578.1"/>
    </source>
</evidence>
<protein>
    <recommendedName>
        <fullName evidence="3">DUF3800 domain-containing protein</fullName>
    </recommendedName>
</protein>
<dbReference type="Proteomes" id="UP000094638">
    <property type="component" value="Unassembled WGS sequence"/>
</dbReference>